<sequence length="327" mass="35745">MTAAPHTTHVAGSAFTRWIRPRPGHWIRPLAFMAPALAGLALFVVYPLLALVYYSFTRYDLLNAPVWVGLRNYVFLLWGDPLARKAAYNTVWLVVVITMLRLVFATGVAAVLVRVRNGAGLFRTLIYLPALAPPVAATLAFTFLFNPGTGPVNTVLSWFGVSGPLWFSDPAWAKPALTLLTLWASGELIIIIMAGMLDVPGELYEAASLDGAGSMRRFWHVTLPAIAPVLVFGVINSIILGLQYFTQAVVAASVASGSADIAGSRRVIGYPDNSTLTFPVWLYQQGFHYYNMGYASAMSIALFVVSTVFTVFFVHRLRRASHAEEMA</sequence>
<name>A0ABW4G3B4_9ACTN</name>
<comment type="similarity">
    <text evidence="7">Belongs to the binding-protein-dependent transport system permease family.</text>
</comment>
<evidence type="ECO:0000259" key="8">
    <source>
        <dbReference type="PROSITE" id="PS50928"/>
    </source>
</evidence>
<dbReference type="PANTHER" id="PTHR30193:SF1">
    <property type="entry name" value="ABC TRANSPORTER PERMEASE PROTEIN YESP-RELATED"/>
    <property type="match status" value="1"/>
</dbReference>
<feature type="transmembrane region" description="Helical" evidence="7">
    <location>
        <begin position="218"/>
        <end position="239"/>
    </location>
</feature>
<feature type="transmembrane region" description="Helical" evidence="7">
    <location>
        <begin position="292"/>
        <end position="314"/>
    </location>
</feature>
<keyword evidence="5 7" id="KW-1133">Transmembrane helix</keyword>
<feature type="transmembrane region" description="Helical" evidence="7">
    <location>
        <begin position="30"/>
        <end position="54"/>
    </location>
</feature>
<evidence type="ECO:0000256" key="1">
    <source>
        <dbReference type="ARBA" id="ARBA00004651"/>
    </source>
</evidence>
<dbReference type="CDD" id="cd06261">
    <property type="entry name" value="TM_PBP2"/>
    <property type="match status" value="1"/>
</dbReference>
<dbReference type="PANTHER" id="PTHR30193">
    <property type="entry name" value="ABC TRANSPORTER PERMEASE PROTEIN"/>
    <property type="match status" value="1"/>
</dbReference>
<accession>A0ABW4G3B4</accession>
<proteinExistence type="inferred from homology"/>
<feature type="transmembrane region" description="Helical" evidence="7">
    <location>
        <begin position="176"/>
        <end position="197"/>
    </location>
</feature>
<evidence type="ECO:0000313" key="9">
    <source>
        <dbReference type="EMBL" id="MFD1535822.1"/>
    </source>
</evidence>
<keyword evidence="3" id="KW-1003">Cell membrane</keyword>
<dbReference type="RefSeq" id="WP_219532719.1">
    <property type="nucleotide sequence ID" value="NZ_JAHKRM010000015.1"/>
</dbReference>
<keyword evidence="2 7" id="KW-0813">Transport</keyword>
<keyword evidence="6 7" id="KW-0472">Membrane</keyword>
<dbReference type="InterPro" id="IPR000515">
    <property type="entry name" value="MetI-like"/>
</dbReference>
<dbReference type="Proteomes" id="UP001597097">
    <property type="component" value="Unassembled WGS sequence"/>
</dbReference>
<feature type="domain" description="ABC transmembrane type-1" evidence="8">
    <location>
        <begin position="87"/>
        <end position="313"/>
    </location>
</feature>
<feature type="transmembrane region" description="Helical" evidence="7">
    <location>
        <begin position="91"/>
        <end position="113"/>
    </location>
</feature>
<dbReference type="Pfam" id="PF00528">
    <property type="entry name" value="BPD_transp_1"/>
    <property type="match status" value="1"/>
</dbReference>
<reference evidence="10" key="1">
    <citation type="journal article" date="2019" name="Int. J. Syst. Evol. Microbiol.">
        <title>The Global Catalogue of Microorganisms (GCM) 10K type strain sequencing project: providing services to taxonomists for standard genome sequencing and annotation.</title>
        <authorList>
            <consortium name="The Broad Institute Genomics Platform"/>
            <consortium name="The Broad Institute Genome Sequencing Center for Infectious Disease"/>
            <person name="Wu L."/>
            <person name="Ma J."/>
        </authorList>
    </citation>
    <scope>NUCLEOTIDE SEQUENCE [LARGE SCALE GENOMIC DNA]</scope>
    <source>
        <strain evidence="10">CGMCC 1.15399</strain>
    </source>
</reference>
<dbReference type="EMBL" id="JBHUCM010000004">
    <property type="protein sequence ID" value="MFD1535822.1"/>
    <property type="molecule type" value="Genomic_DNA"/>
</dbReference>
<comment type="subcellular location">
    <subcellularLocation>
        <location evidence="1 7">Cell membrane</location>
        <topology evidence="1 7">Multi-pass membrane protein</topology>
    </subcellularLocation>
</comment>
<evidence type="ECO:0000313" key="10">
    <source>
        <dbReference type="Proteomes" id="UP001597097"/>
    </source>
</evidence>
<keyword evidence="10" id="KW-1185">Reference proteome</keyword>
<feature type="transmembrane region" description="Helical" evidence="7">
    <location>
        <begin position="125"/>
        <end position="145"/>
    </location>
</feature>
<dbReference type="InterPro" id="IPR051393">
    <property type="entry name" value="ABC_transporter_permease"/>
</dbReference>
<evidence type="ECO:0000256" key="4">
    <source>
        <dbReference type="ARBA" id="ARBA00022692"/>
    </source>
</evidence>
<keyword evidence="4 7" id="KW-0812">Transmembrane</keyword>
<evidence type="ECO:0000256" key="6">
    <source>
        <dbReference type="ARBA" id="ARBA00023136"/>
    </source>
</evidence>
<evidence type="ECO:0000256" key="7">
    <source>
        <dbReference type="RuleBase" id="RU363032"/>
    </source>
</evidence>
<evidence type="ECO:0000256" key="5">
    <source>
        <dbReference type="ARBA" id="ARBA00022989"/>
    </source>
</evidence>
<evidence type="ECO:0000256" key="2">
    <source>
        <dbReference type="ARBA" id="ARBA00022448"/>
    </source>
</evidence>
<dbReference type="PROSITE" id="PS50928">
    <property type="entry name" value="ABC_TM1"/>
    <property type="match status" value="1"/>
</dbReference>
<gene>
    <name evidence="9" type="ORF">ACFSJ0_02185</name>
</gene>
<protein>
    <submittedName>
        <fullName evidence="9">Carbohydrate ABC transporter permease</fullName>
    </submittedName>
</protein>
<comment type="caution">
    <text evidence="9">The sequence shown here is derived from an EMBL/GenBank/DDBJ whole genome shotgun (WGS) entry which is preliminary data.</text>
</comment>
<evidence type="ECO:0000256" key="3">
    <source>
        <dbReference type="ARBA" id="ARBA00022475"/>
    </source>
</evidence>
<organism evidence="9 10">
    <name type="scientific">Nonomuraea guangzhouensis</name>
    <dbReference type="NCBI Taxonomy" id="1291555"/>
    <lineage>
        <taxon>Bacteria</taxon>
        <taxon>Bacillati</taxon>
        <taxon>Actinomycetota</taxon>
        <taxon>Actinomycetes</taxon>
        <taxon>Streptosporangiales</taxon>
        <taxon>Streptosporangiaceae</taxon>
        <taxon>Nonomuraea</taxon>
    </lineage>
</organism>